<feature type="chain" id="PRO_5046796204" evidence="9">
    <location>
        <begin position="25"/>
        <end position="407"/>
    </location>
</feature>
<proteinExistence type="predicted"/>
<dbReference type="EMBL" id="WOSW01000007">
    <property type="protein sequence ID" value="NHO32118.1"/>
    <property type="molecule type" value="Genomic_DNA"/>
</dbReference>
<evidence type="ECO:0000259" key="10">
    <source>
        <dbReference type="PROSITE" id="PS51007"/>
    </source>
</evidence>
<dbReference type="InterPro" id="IPR009056">
    <property type="entry name" value="Cyt_c-like_dom"/>
</dbReference>
<dbReference type="Gene3D" id="1.10.760.10">
    <property type="entry name" value="Cytochrome c-like domain"/>
    <property type="match status" value="2"/>
</dbReference>
<dbReference type="Pfam" id="PF03150">
    <property type="entry name" value="CCP_MauG"/>
    <property type="match status" value="1"/>
</dbReference>
<feature type="signal peptide" evidence="9">
    <location>
        <begin position="1"/>
        <end position="24"/>
    </location>
</feature>
<evidence type="ECO:0000313" key="12">
    <source>
        <dbReference type="Proteomes" id="UP000615326"/>
    </source>
</evidence>
<comment type="subcellular location">
    <subcellularLocation>
        <location evidence="1">Cell envelope</location>
    </subcellularLocation>
</comment>
<evidence type="ECO:0000256" key="3">
    <source>
        <dbReference type="ARBA" id="ARBA00022723"/>
    </source>
</evidence>
<dbReference type="RefSeq" id="WP_173576654.1">
    <property type="nucleotide sequence ID" value="NZ_WOSW01000007.1"/>
</dbReference>
<keyword evidence="3 7" id="KW-0479">Metal-binding</keyword>
<evidence type="ECO:0000256" key="8">
    <source>
        <dbReference type="SAM" id="MobiDB-lite"/>
    </source>
</evidence>
<dbReference type="PROSITE" id="PS51007">
    <property type="entry name" value="CYTC"/>
    <property type="match status" value="2"/>
</dbReference>
<keyword evidence="2 7" id="KW-0349">Heme</keyword>
<organism evidence="11 12">
    <name type="scientific">Acetobacter fallax</name>
    <dbReference type="NCBI Taxonomy" id="1737473"/>
    <lineage>
        <taxon>Bacteria</taxon>
        <taxon>Pseudomonadati</taxon>
        <taxon>Pseudomonadota</taxon>
        <taxon>Alphaproteobacteria</taxon>
        <taxon>Acetobacterales</taxon>
        <taxon>Acetobacteraceae</taxon>
        <taxon>Acetobacter</taxon>
    </lineage>
</organism>
<evidence type="ECO:0000256" key="2">
    <source>
        <dbReference type="ARBA" id="ARBA00022617"/>
    </source>
</evidence>
<dbReference type="PANTHER" id="PTHR30600:SF10">
    <property type="entry name" value="BLL6722 PROTEIN"/>
    <property type="match status" value="1"/>
</dbReference>
<evidence type="ECO:0000313" key="11">
    <source>
        <dbReference type="EMBL" id="NHO32118.1"/>
    </source>
</evidence>
<feature type="domain" description="Cytochrome c" evidence="10">
    <location>
        <begin position="38"/>
        <end position="150"/>
    </location>
</feature>
<sequence length="407" mass="44760">MYRGFISATLVMASLLWNGPRAHAAPLSREAAFRHAQALTALGARLFRDPRLSASGRQACVSCHDPRYAYGPPDTRPVEPGGSSLTLTGFRAPPSLTYLEAVPRFTEHAFDSDEEADESIDNGPTGGLTWDGRVDTGAAQALIPLLSPVEMANRTEADAENRLVTAGYGAELDALRLPVARGPSSLQSRLSVALDALEAYQQDWKIFYPYNSKYDRFLAGQVKLSPVEAQGLALFNDPEKGNCASCHISAPAKDGTPPQLSDYGMIALAVPRNHAIQVNSNPKFYDLGLCGPLRTDFRDRPDYCGLFRTPSLRNVALRKTFFHNGVMHSLRDAVAFYATRDSDPERWYGKGPHGPERYDDLPEKYWENINTDPPFGGIGQKKPSLTDDEIDAIVAFLQTLTDKQVRE</sequence>
<reference evidence="11 12" key="1">
    <citation type="journal article" date="2020" name="Int. J. Syst. Evol. Microbiol.">
        <title>Novel acetic acid bacteria from cider fermentations: Acetobacter conturbans sp. nov. and Acetobacter fallax sp. nov.</title>
        <authorList>
            <person name="Sombolestani A.S."/>
            <person name="Cleenwerck I."/>
            <person name="Cnockaert M."/>
            <person name="Borremans W."/>
            <person name="Wieme A.D."/>
            <person name="De Vuyst L."/>
            <person name="Vandamme P."/>
        </authorList>
    </citation>
    <scope>NUCLEOTIDE SEQUENCE [LARGE SCALE GENOMIC DNA]</scope>
    <source>
        <strain evidence="11 12">LMG 1637</strain>
    </source>
</reference>
<accession>A0ABX0KA83</accession>
<protein>
    <submittedName>
        <fullName evidence="11">C-type cytochrome</fullName>
    </submittedName>
</protein>
<evidence type="ECO:0000256" key="5">
    <source>
        <dbReference type="ARBA" id="ARBA00023002"/>
    </source>
</evidence>
<keyword evidence="12" id="KW-1185">Reference proteome</keyword>
<comment type="caution">
    <text evidence="11">The sequence shown here is derived from an EMBL/GenBank/DDBJ whole genome shotgun (WGS) entry which is preliminary data.</text>
</comment>
<evidence type="ECO:0000256" key="4">
    <source>
        <dbReference type="ARBA" id="ARBA00022729"/>
    </source>
</evidence>
<evidence type="ECO:0000256" key="1">
    <source>
        <dbReference type="ARBA" id="ARBA00004196"/>
    </source>
</evidence>
<dbReference type="InterPro" id="IPR004852">
    <property type="entry name" value="Di-haem_cyt_c_peroxidsae"/>
</dbReference>
<dbReference type="SUPFAM" id="SSF46626">
    <property type="entry name" value="Cytochrome c"/>
    <property type="match status" value="2"/>
</dbReference>
<evidence type="ECO:0000256" key="6">
    <source>
        <dbReference type="ARBA" id="ARBA00023004"/>
    </source>
</evidence>
<name>A0ABX0KA83_9PROT</name>
<evidence type="ECO:0000256" key="7">
    <source>
        <dbReference type="PROSITE-ProRule" id="PRU00433"/>
    </source>
</evidence>
<dbReference type="Proteomes" id="UP000615326">
    <property type="component" value="Unassembled WGS sequence"/>
</dbReference>
<keyword evidence="6 7" id="KW-0408">Iron</keyword>
<keyword evidence="4 9" id="KW-0732">Signal</keyword>
<dbReference type="PANTHER" id="PTHR30600">
    <property type="entry name" value="CYTOCHROME C PEROXIDASE-RELATED"/>
    <property type="match status" value="1"/>
</dbReference>
<keyword evidence="5" id="KW-0560">Oxidoreductase</keyword>
<evidence type="ECO:0000256" key="9">
    <source>
        <dbReference type="SAM" id="SignalP"/>
    </source>
</evidence>
<dbReference type="InterPro" id="IPR051395">
    <property type="entry name" value="Cytochrome_c_Peroxidase/MauG"/>
</dbReference>
<feature type="domain" description="Cytochrome c" evidence="10">
    <location>
        <begin position="226"/>
        <end position="401"/>
    </location>
</feature>
<gene>
    <name evidence="11" type="ORF">GOB84_05980</name>
</gene>
<dbReference type="InterPro" id="IPR036909">
    <property type="entry name" value="Cyt_c-like_dom_sf"/>
</dbReference>
<feature type="region of interest" description="Disordered" evidence="8">
    <location>
        <begin position="111"/>
        <end position="131"/>
    </location>
</feature>